<evidence type="ECO:0000313" key="1">
    <source>
        <dbReference type="EMBL" id="MER6983700.1"/>
    </source>
</evidence>
<keyword evidence="2" id="KW-1185">Reference proteome</keyword>
<sequence>MTSLTVCGRLCTVSSSVLGRQGRGQGGGGHRMDFFLVRVALAWVDDVPRGRWGRAVSGPW</sequence>
<dbReference type="RefSeq" id="WP_143668074.1">
    <property type="nucleotide sequence ID" value="NZ_MUBM01000138.1"/>
</dbReference>
<name>A0ABV1WHN2_9ACTN</name>
<comment type="caution">
    <text evidence="1">The sequence shown here is derived from an EMBL/GenBank/DDBJ whole genome shotgun (WGS) entry which is preliminary data.</text>
</comment>
<dbReference type="EMBL" id="JBEPCU010001475">
    <property type="protein sequence ID" value="MER6983700.1"/>
    <property type="molecule type" value="Genomic_DNA"/>
</dbReference>
<accession>A0ABV1WHN2</accession>
<protein>
    <submittedName>
        <fullName evidence="1">Uncharacterized protein</fullName>
    </submittedName>
</protein>
<evidence type="ECO:0000313" key="2">
    <source>
        <dbReference type="Proteomes" id="UP001458415"/>
    </source>
</evidence>
<dbReference type="Proteomes" id="UP001458415">
    <property type="component" value="Unassembled WGS sequence"/>
</dbReference>
<reference evidence="1 2" key="1">
    <citation type="submission" date="2024-06" db="EMBL/GenBank/DDBJ databases">
        <title>The Natural Products Discovery Center: Release of the First 8490 Sequenced Strains for Exploring Actinobacteria Biosynthetic Diversity.</title>
        <authorList>
            <person name="Kalkreuter E."/>
            <person name="Kautsar S.A."/>
            <person name="Yang D."/>
            <person name="Bader C.D."/>
            <person name="Teijaro C.N."/>
            <person name="Fluegel L."/>
            <person name="Davis C.M."/>
            <person name="Simpson J.R."/>
            <person name="Lauterbach L."/>
            <person name="Steele A.D."/>
            <person name="Gui C."/>
            <person name="Meng S."/>
            <person name="Li G."/>
            <person name="Viehrig K."/>
            <person name="Ye F."/>
            <person name="Su P."/>
            <person name="Kiefer A.F."/>
            <person name="Nichols A."/>
            <person name="Cepeda A.J."/>
            <person name="Yan W."/>
            <person name="Fan B."/>
            <person name="Jiang Y."/>
            <person name="Adhikari A."/>
            <person name="Zheng C.-J."/>
            <person name="Schuster L."/>
            <person name="Cowan T.M."/>
            <person name="Smanski M.J."/>
            <person name="Chevrette M.G."/>
            <person name="De Carvalho L.P.S."/>
            <person name="Shen B."/>
        </authorList>
    </citation>
    <scope>NUCLEOTIDE SEQUENCE [LARGE SCALE GENOMIC DNA]</scope>
    <source>
        <strain evidence="1 2">NPDC000634</strain>
    </source>
</reference>
<gene>
    <name evidence="1" type="ORF">ABT317_43795</name>
</gene>
<organism evidence="1 2">
    <name type="scientific">Streptomyces carpinensis</name>
    <dbReference type="NCBI Taxonomy" id="66369"/>
    <lineage>
        <taxon>Bacteria</taxon>
        <taxon>Bacillati</taxon>
        <taxon>Actinomycetota</taxon>
        <taxon>Actinomycetes</taxon>
        <taxon>Kitasatosporales</taxon>
        <taxon>Streptomycetaceae</taxon>
        <taxon>Streptomyces</taxon>
    </lineage>
</organism>
<proteinExistence type="predicted"/>